<evidence type="ECO:0000313" key="1">
    <source>
        <dbReference type="EMBL" id="OBU13342.1"/>
    </source>
</evidence>
<name>A0A1B8HUM5_9GAMM</name>
<comment type="caution">
    <text evidence="1">The sequence shown here is derived from an EMBL/GenBank/DDBJ whole genome shotgun (WGS) entry which is preliminary data.</text>
</comment>
<organism evidence="1 2">
    <name type="scientific">Morganella psychrotolerans</name>
    <dbReference type="NCBI Taxonomy" id="368603"/>
    <lineage>
        <taxon>Bacteria</taxon>
        <taxon>Pseudomonadati</taxon>
        <taxon>Pseudomonadota</taxon>
        <taxon>Gammaproteobacteria</taxon>
        <taxon>Enterobacterales</taxon>
        <taxon>Morganellaceae</taxon>
        <taxon>Morganella</taxon>
    </lineage>
</organism>
<sequence>MQEYNDVKYMVHNENIISKINGMQKAKYILDFRQTRKPRWTCNLYKLVSNDYELVDSFSDYNKISGQSKVIFSLRPELGYRAYVFFNFGNKP</sequence>
<dbReference type="EMBL" id="LZEY01000001">
    <property type="protein sequence ID" value="OBU13342.1"/>
    <property type="molecule type" value="Genomic_DNA"/>
</dbReference>
<protein>
    <submittedName>
        <fullName evidence="1">Uncharacterized protein</fullName>
    </submittedName>
</protein>
<reference evidence="2" key="1">
    <citation type="submission" date="2016-06" db="EMBL/GenBank/DDBJ databases">
        <authorList>
            <person name="Butler K."/>
        </authorList>
    </citation>
    <scope>NUCLEOTIDE SEQUENCE [LARGE SCALE GENOMIC DNA]</scope>
    <source>
        <strain evidence="2">GCSL-Mp20</strain>
    </source>
</reference>
<keyword evidence="2" id="KW-1185">Reference proteome</keyword>
<dbReference type="Proteomes" id="UP000092377">
    <property type="component" value="Unassembled WGS sequence"/>
</dbReference>
<evidence type="ECO:0000313" key="2">
    <source>
        <dbReference type="Proteomes" id="UP000092377"/>
    </source>
</evidence>
<proteinExistence type="predicted"/>
<accession>A0A1B8HUM5</accession>
<gene>
    <name evidence="1" type="ORF">AYY18_00920</name>
</gene>
<dbReference type="RefSeq" id="WP_067398238.1">
    <property type="nucleotide sequence ID" value="NZ_LZEY01000001.1"/>
</dbReference>
<dbReference type="AlphaFoldDB" id="A0A1B8HUM5"/>